<dbReference type="KEGG" id="smur:BWP33_00180"/>
<reference evidence="2 3" key="1">
    <citation type="submission" date="2010-03" db="EMBL/GenBank/DDBJ databases">
        <authorList>
            <consortium name="The Broad Institute Genome Sequencing Platform"/>
            <person name="Ward D."/>
            <person name="Earl A."/>
            <person name="Feldgarden M."/>
            <person name="Gevers D."/>
            <person name="Young S."/>
            <person name="Zeng Q."/>
            <person name="Koehrsen M."/>
            <person name="Alvarado L."/>
            <person name="Berlin A.M."/>
            <person name="Borenstein D."/>
            <person name="Chapman S.B."/>
            <person name="Chen Z."/>
            <person name="Engels R."/>
            <person name="Freedman E."/>
            <person name="Gellesch M."/>
            <person name="Goldberg J."/>
            <person name="Griggs A."/>
            <person name="Gujja S."/>
            <person name="Heilman E.R."/>
            <person name="Heiman D.I."/>
            <person name="Hepburn T.A."/>
            <person name="Howarth C."/>
            <person name="Jen D."/>
            <person name="Larson L."/>
            <person name="Mehta T."/>
            <person name="Park D."/>
            <person name="Pearson M."/>
            <person name="Richards J."/>
            <person name="Roberts A."/>
            <person name="Saif S."/>
            <person name="Shea T.D."/>
            <person name="Shenoy N."/>
            <person name="Sisk P."/>
            <person name="Stolte C."/>
            <person name="Sykes S.N."/>
            <person name="Walk T."/>
            <person name="White J."/>
            <person name="Yandava C."/>
            <person name="Izard J."/>
            <person name="Baranova O.V."/>
            <person name="Blanton J.M."/>
            <person name="Tanner A.C."/>
            <person name="Dewhirst F."/>
            <person name="Haas B."/>
            <person name="Nusbaum C."/>
            <person name="Birren B."/>
        </authorList>
    </citation>
    <scope>NUCLEOTIDE SEQUENCE [LARGE SCALE GENOMIC DNA]</scope>
    <source>
        <strain evidence="2 3">ATCC 29453</strain>
    </source>
</reference>
<feature type="transmembrane region" description="Helical" evidence="1">
    <location>
        <begin position="308"/>
        <end position="325"/>
    </location>
</feature>
<dbReference type="AlphaFoldDB" id="V9HN04"/>
<evidence type="ECO:0000256" key="1">
    <source>
        <dbReference type="SAM" id="Phobius"/>
    </source>
</evidence>
<feature type="transmembrane region" description="Helical" evidence="1">
    <location>
        <begin position="337"/>
        <end position="356"/>
    </location>
</feature>
<dbReference type="RefSeq" id="WP_002642697.1">
    <property type="nucleotide sequence ID" value="NZ_CP019448.1"/>
</dbReference>
<gene>
    <name evidence="2" type="ORF">HMPREF9021_00483</name>
</gene>
<evidence type="ECO:0000313" key="2">
    <source>
        <dbReference type="EMBL" id="EFG32077.2"/>
    </source>
</evidence>
<feature type="transmembrane region" description="Helical" evidence="1">
    <location>
        <begin position="261"/>
        <end position="280"/>
    </location>
</feature>
<keyword evidence="1" id="KW-0812">Transmembrane</keyword>
<dbReference type="HOGENOM" id="CLU_039479_0_0_4"/>
<accession>V9HN04</accession>
<comment type="caution">
    <text evidence="2">The sequence shown here is derived from an EMBL/GenBank/DDBJ whole genome shotgun (WGS) entry which is preliminary data.</text>
</comment>
<evidence type="ECO:0000313" key="3">
    <source>
        <dbReference type="Proteomes" id="UP000017813"/>
    </source>
</evidence>
<protein>
    <recommendedName>
        <fullName evidence="4">Glycosyltransferase RgtA/B/C/D-like domain-containing protein</fullName>
    </recommendedName>
</protein>
<feature type="transmembrane region" description="Helical" evidence="1">
    <location>
        <begin position="204"/>
        <end position="222"/>
    </location>
</feature>
<feature type="transmembrane region" description="Helical" evidence="1">
    <location>
        <begin position="115"/>
        <end position="148"/>
    </location>
</feature>
<dbReference type="EMBL" id="ADCY02000051">
    <property type="protein sequence ID" value="EFG32077.2"/>
    <property type="molecule type" value="Genomic_DNA"/>
</dbReference>
<organism evidence="2 3">
    <name type="scientific">Simonsiella muelleri ATCC 29453</name>
    <dbReference type="NCBI Taxonomy" id="641147"/>
    <lineage>
        <taxon>Bacteria</taxon>
        <taxon>Pseudomonadati</taxon>
        <taxon>Pseudomonadota</taxon>
        <taxon>Betaproteobacteria</taxon>
        <taxon>Neisseriales</taxon>
        <taxon>Neisseriaceae</taxon>
        <taxon>Simonsiella</taxon>
    </lineage>
</organism>
<name>V9HN04_9NEIS</name>
<proteinExistence type="predicted"/>
<feature type="transmembrane region" description="Helical" evidence="1">
    <location>
        <begin position="287"/>
        <end position="302"/>
    </location>
</feature>
<dbReference type="eggNOG" id="ENOG5033RTV">
    <property type="taxonomic scope" value="Bacteria"/>
</dbReference>
<sequence length="512" mass="61534">MNTFLSDRIQKILFWVLILIALIFLLYPTYLPMVDLPQHAAQVSALDDLLKNKSPWKDIIFIHWDTPYLTMYLVWLGIYQLTDIVMSAKIVVVLEFVFYLYAIRQVRRAFGVDRLFEFVALTCFFGYSFQWGFIGYISGIPVGFLFLVVNKKWTETHQNKYLWQVTLLGIWCYGSHVLPYAFFCFLSYAYFLTTFKQHTWKQRGLFTLPYLLFASILLRYLMMPDPAPLEGYFPERLIQDSMAYKMDSIWYAPWDMFNDEWYILAYKTLYFAPFLLGYRLRKEVERYVLFLGTLLIYFVLPRTGFNTFYIYIRFAIFIPIFYYLLWEPKPLNQKWKYNLAQITCVAFWCSMISLIFKLGSNHIYFNQSETMRDSQKMLAYMQPEKRVLGMFNPNDNTENNLTFIFEYHHFLHQWYQAKKHGWADYSFGATHAMPVRLKKSELYPNYGNNRDVLEPNLISMNCLPYDYLLMRIQPNKKITLDNLNQWLAKNPLCQNMQFDKQIGTWWLFRKIK</sequence>
<keyword evidence="1" id="KW-1133">Transmembrane helix</keyword>
<feature type="transmembrane region" description="Helical" evidence="1">
    <location>
        <begin position="12"/>
        <end position="30"/>
    </location>
</feature>
<feature type="transmembrane region" description="Helical" evidence="1">
    <location>
        <begin position="78"/>
        <end position="103"/>
    </location>
</feature>
<keyword evidence="3" id="KW-1185">Reference proteome</keyword>
<reference evidence="2 3" key="2">
    <citation type="submission" date="2011-10" db="EMBL/GenBank/DDBJ databases">
        <title>The Genome Sequence of Simonsiella muelleri ATCC 29453.</title>
        <authorList>
            <consortium name="The Broad Institute Genome Sequencing Platform"/>
            <consortium name="The Broad Institute Genome Sequencing Center for Infectious Disease"/>
            <person name="Earl A."/>
            <person name="Ward D."/>
            <person name="Feldgarden M."/>
            <person name="Gevers D."/>
            <person name="Izard J."/>
            <person name="Baranova O.V."/>
            <person name="Blanton J.M."/>
            <person name="Tanner A.C."/>
            <person name="Dewhirst F."/>
            <person name="Young S.K."/>
            <person name="Zeng Q."/>
            <person name="Gargeya S."/>
            <person name="Fitzgerald M."/>
            <person name="Haas B."/>
            <person name="Abouelleil A."/>
            <person name="Alvarado L."/>
            <person name="Arachchi H.M."/>
            <person name="Berlin A."/>
            <person name="Brown A."/>
            <person name="Chapman S.B."/>
            <person name="Chen Z."/>
            <person name="Dunbar C."/>
            <person name="Freedman E."/>
            <person name="Gearin G."/>
            <person name="Goldberg J."/>
            <person name="Griggs A."/>
            <person name="Gujja S."/>
            <person name="Heiman D."/>
            <person name="Howarth C."/>
            <person name="Larson L."/>
            <person name="Lui A."/>
            <person name="MacDonald P.J.P."/>
            <person name="Montmayeur A."/>
            <person name="Murphy C."/>
            <person name="Neiman D."/>
            <person name="Pearson M."/>
            <person name="Priest M."/>
            <person name="Roberts A."/>
            <person name="Saif S."/>
            <person name="Shea T."/>
            <person name="Shenoy N."/>
            <person name="Sisk P."/>
            <person name="Stolte C."/>
            <person name="Sykes S."/>
            <person name="Wortman J."/>
            <person name="Nusbaum C."/>
            <person name="Birren B."/>
        </authorList>
    </citation>
    <scope>NUCLEOTIDE SEQUENCE [LARGE SCALE GENOMIC DNA]</scope>
    <source>
        <strain evidence="2 3">ATCC 29453</strain>
    </source>
</reference>
<evidence type="ECO:0008006" key="4">
    <source>
        <dbReference type="Google" id="ProtNLM"/>
    </source>
</evidence>
<feature type="transmembrane region" description="Helical" evidence="1">
    <location>
        <begin position="168"/>
        <end position="192"/>
    </location>
</feature>
<keyword evidence="1" id="KW-0472">Membrane</keyword>
<dbReference type="Proteomes" id="UP000017813">
    <property type="component" value="Unassembled WGS sequence"/>
</dbReference>